<dbReference type="GO" id="GO:0051287">
    <property type="term" value="F:NAD binding"/>
    <property type="evidence" value="ECO:0007669"/>
    <property type="project" value="InterPro"/>
</dbReference>
<reference evidence="12 13" key="1">
    <citation type="submission" date="2017-04" db="EMBL/GenBank/DDBJ databases">
        <title>Genomic insights into metabolism of Thermodesulfobium acidiphilum.</title>
        <authorList>
            <person name="Toshchakov S.V."/>
            <person name="Frolov E.N."/>
            <person name="Kublanov I.V."/>
            <person name="Samarov N.I."/>
            <person name="Novikov A."/>
            <person name="Lebedinsky A.V."/>
            <person name="Bonch-Osmolovskaya E.A."/>
            <person name="Chernyh N.A."/>
        </authorList>
    </citation>
    <scope>NUCLEOTIDE SEQUENCE [LARGE SCALE GENOMIC DNA]</scope>
    <source>
        <strain evidence="12 13">3127-1</strain>
    </source>
</reference>
<dbReference type="Pfam" id="PF00389">
    <property type="entry name" value="2-Hacid_dh"/>
    <property type="match status" value="1"/>
</dbReference>
<dbReference type="InterPro" id="IPR029752">
    <property type="entry name" value="D-isomer_DH_CS1"/>
</dbReference>
<evidence type="ECO:0000256" key="5">
    <source>
        <dbReference type="ARBA" id="ARBA00061278"/>
    </source>
</evidence>
<dbReference type="Proteomes" id="UP000244792">
    <property type="component" value="Chromosome"/>
</dbReference>
<dbReference type="Gene3D" id="3.40.50.720">
    <property type="entry name" value="NAD(P)-binding Rossmann-like Domain"/>
    <property type="match status" value="2"/>
</dbReference>
<dbReference type="InterPro" id="IPR029753">
    <property type="entry name" value="D-isomer_DH_CS"/>
</dbReference>
<dbReference type="CDD" id="cd05301">
    <property type="entry name" value="GDH"/>
    <property type="match status" value="1"/>
</dbReference>
<dbReference type="KEGG" id="taci:TDSAC_0926"/>
<sequence>MSSKPKVVMTNKILDEPYNWLKERVNLVCWEEESQPPQEVIKSWLQDADGLYSTFYPVTKTLLEDAKKLKVVSQCAVGYDNIDVNYCTERKIPVCNTPHVVVEATAELTYGLLICAARDIINAVNYVKEGKWIKNFGYPLSHDLHGKTLGIFGMGNVGSALARRAKASLMNVIYHNRKPNPNDKSLNARYVSFDELIETSDYLVVLSPLTPETRGKFNYEVFKRMKKTAILINAARGPIVVTEDLYKALLDKEIAFAALDVVDPEPIPFNSPLLNLPNVIITPHIGTATYETRLNMMQLAAENLLDVLEGRKPKYCVNSEVL</sequence>
<dbReference type="SUPFAM" id="SSF52283">
    <property type="entry name" value="Formate/glycerate dehydrogenase catalytic domain-like"/>
    <property type="match status" value="1"/>
</dbReference>
<evidence type="ECO:0000256" key="9">
    <source>
        <dbReference type="RuleBase" id="RU003719"/>
    </source>
</evidence>
<evidence type="ECO:0000256" key="8">
    <source>
        <dbReference type="ARBA" id="ARBA00073362"/>
    </source>
</evidence>
<dbReference type="PROSITE" id="PS00065">
    <property type="entry name" value="D_2_HYDROXYACID_DH_1"/>
    <property type="match status" value="1"/>
</dbReference>
<evidence type="ECO:0000313" key="13">
    <source>
        <dbReference type="Proteomes" id="UP000244792"/>
    </source>
</evidence>
<evidence type="ECO:0000256" key="2">
    <source>
        <dbReference type="ARBA" id="ARBA00051801"/>
    </source>
</evidence>
<dbReference type="InterPro" id="IPR050223">
    <property type="entry name" value="D-isomer_2-hydroxyacid_DH"/>
</dbReference>
<evidence type="ECO:0000256" key="6">
    <source>
        <dbReference type="ARBA" id="ARBA00066661"/>
    </source>
</evidence>
<proteinExistence type="inferred from homology"/>
<evidence type="ECO:0000259" key="10">
    <source>
        <dbReference type="Pfam" id="PF00389"/>
    </source>
</evidence>
<evidence type="ECO:0000313" key="12">
    <source>
        <dbReference type="EMBL" id="AWB10281.1"/>
    </source>
</evidence>
<comment type="catalytic activity">
    <reaction evidence="2">
        <text>(R)-glycerate + NAD(+) = 3-hydroxypyruvate + NADH + H(+)</text>
        <dbReference type="Rhea" id="RHEA:17905"/>
        <dbReference type="ChEBI" id="CHEBI:15378"/>
        <dbReference type="ChEBI" id="CHEBI:16659"/>
        <dbReference type="ChEBI" id="CHEBI:17180"/>
        <dbReference type="ChEBI" id="CHEBI:57540"/>
        <dbReference type="ChEBI" id="CHEBI:57945"/>
        <dbReference type="EC" id="1.1.1.81"/>
    </reaction>
</comment>
<dbReference type="InterPro" id="IPR036291">
    <property type="entry name" value="NAD(P)-bd_dom_sf"/>
</dbReference>
<evidence type="ECO:0000256" key="3">
    <source>
        <dbReference type="ARBA" id="ARBA00052239"/>
    </source>
</evidence>
<evidence type="ECO:0000259" key="11">
    <source>
        <dbReference type="Pfam" id="PF02826"/>
    </source>
</evidence>
<dbReference type="GO" id="GO:0016618">
    <property type="term" value="F:hydroxypyruvate reductase [NAD(P)H] activity"/>
    <property type="evidence" value="ECO:0007669"/>
    <property type="project" value="UniProtKB-EC"/>
</dbReference>
<dbReference type="EMBL" id="CP020921">
    <property type="protein sequence ID" value="AWB10281.1"/>
    <property type="molecule type" value="Genomic_DNA"/>
</dbReference>
<evidence type="ECO:0000256" key="4">
    <source>
        <dbReference type="ARBA" id="ARBA00052769"/>
    </source>
</evidence>
<keyword evidence="1 9" id="KW-0560">Oxidoreductase</keyword>
<dbReference type="FunFam" id="3.40.50.720:FF:000026">
    <property type="entry name" value="Glyoxylate/hydroxypyruvate reductase B"/>
    <property type="match status" value="1"/>
</dbReference>
<evidence type="ECO:0000256" key="1">
    <source>
        <dbReference type="ARBA" id="ARBA00023002"/>
    </source>
</evidence>
<dbReference type="AlphaFoldDB" id="A0A2R4W0E2"/>
<comment type="similarity">
    <text evidence="5">Belongs to the D-isomer specific 2-hydroxyacid dehydrogenase family. GhrB subfamily.</text>
</comment>
<gene>
    <name evidence="12" type="ORF">TDSAC_0926</name>
</gene>
<comment type="catalytic activity">
    <reaction evidence="3">
        <text>(R)-glycerate + NADP(+) = 3-hydroxypyruvate + NADPH + H(+)</text>
        <dbReference type="Rhea" id="RHEA:18657"/>
        <dbReference type="ChEBI" id="CHEBI:15378"/>
        <dbReference type="ChEBI" id="CHEBI:16659"/>
        <dbReference type="ChEBI" id="CHEBI:17180"/>
        <dbReference type="ChEBI" id="CHEBI:57783"/>
        <dbReference type="ChEBI" id="CHEBI:58349"/>
        <dbReference type="EC" id="1.1.1.81"/>
    </reaction>
</comment>
<dbReference type="InterPro" id="IPR006140">
    <property type="entry name" value="D-isomer_DH_NAD-bd"/>
</dbReference>
<dbReference type="OrthoDB" id="9805416at2"/>
<feature type="domain" description="D-isomer specific 2-hydroxyacid dehydrogenase catalytic" evidence="10">
    <location>
        <begin position="8"/>
        <end position="318"/>
    </location>
</feature>
<dbReference type="PROSITE" id="PS00671">
    <property type="entry name" value="D_2_HYDROXYACID_DH_3"/>
    <property type="match status" value="1"/>
</dbReference>
<dbReference type="GO" id="GO:0030267">
    <property type="term" value="F:glyoxylate reductase (NADPH) activity"/>
    <property type="evidence" value="ECO:0007669"/>
    <property type="project" value="UniProtKB-EC"/>
</dbReference>
<feature type="domain" description="D-isomer specific 2-hydroxyacid dehydrogenase NAD-binding" evidence="11">
    <location>
        <begin position="111"/>
        <end position="286"/>
    </location>
</feature>
<evidence type="ECO:0000256" key="7">
    <source>
        <dbReference type="ARBA" id="ARBA00066674"/>
    </source>
</evidence>
<dbReference type="PANTHER" id="PTHR10996">
    <property type="entry name" value="2-HYDROXYACID DEHYDROGENASE-RELATED"/>
    <property type="match status" value="1"/>
</dbReference>
<accession>A0A2R4W0E2</accession>
<keyword evidence="13" id="KW-1185">Reference proteome</keyword>
<protein>
    <recommendedName>
        <fullName evidence="8">Glyoxylate/hydroxypyruvate reductase B</fullName>
        <ecNumber evidence="6">1.1.1.79</ecNumber>
        <ecNumber evidence="7">1.1.1.81</ecNumber>
    </recommendedName>
</protein>
<dbReference type="GO" id="GO:0005829">
    <property type="term" value="C:cytosol"/>
    <property type="evidence" value="ECO:0007669"/>
    <property type="project" value="TreeGrafter"/>
</dbReference>
<dbReference type="PANTHER" id="PTHR10996:SF283">
    <property type="entry name" value="GLYOXYLATE_HYDROXYPYRUVATE REDUCTASE B"/>
    <property type="match status" value="1"/>
</dbReference>
<name>A0A2R4W0E2_THEAF</name>
<dbReference type="RefSeq" id="WP_108309094.1">
    <property type="nucleotide sequence ID" value="NZ_CP020921.1"/>
</dbReference>
<dbReference type="SUPFAM" id="SSF51735">
    <property type="entry name" value="NAD(P)-binding Rossmann-fold domains"/>
    <property type="match status" value="1"/>
</dbReference>
<dbReference type="EC" id="1.1.1.79" evidence="6"/>
<comment type="catalytic activity">
    <reaction evidence="4">
        <text>glycolate + NADP(+) = glyoxylate + NADPH + H(+)</text>
        <dbReference type="Rhea" id="RHEA:10992"/>
        <dbReference type="ChEBI" id="CHEBI:15378"/>
        <dbReference type="ChEBI" id="CHEBI:29805"/>
        <dbReference type="ChEBI" id="CHEBI:36655"/>
        <dbReference type="ChEBI" id="CHEBI:57783"/>
        <dbReference type="ChEBI" id="CHEBI:58349"/>
        <dbReference type="EC" id="1.1.1.79"/>
    </reaction>
</comment>
<dbReference type="EC" id="1.1.1.81" evidence="7"/>
<organism evidence="12 13">
    <name type="scientific">Thermodesulfobium acidiphilum</name>
    <dbReference type="NCBI Taxonomy" id="1794699"/>
    <lineage>
        <taxon>Bacteria</taxon>
        <taxon>Pseudomonadati</taxon>
        <taxon>Thermodesulfobiota</taxon>
        <taxon>Thermodesulfobiia</taxon>
        <taxon>Thermodesulfobiales</taxon>
        <taxon>Thermodesulfobiaceae</taxon>
        <taxon>Thermodesulfobium</taxon>
    </lineage>
</organism>
<dbReference type="Pfam" id="PF02826">
    <property type="entry name" value="2-Hacid_dh_C"/>
    <property type="match status" value="1"/>
</dbReference>
<dbReference type="InterPro" id="IPR006139">
    <property type="entry name" value="D-isomer_2_OHA_DH_cat_dom"/>
</dbReference>